<comment type="caution">
    <text evidence="1">The sequence shown here is derived from an EMBL/GenBank/DDBJ whole genome shotgun (WGS) entry which is preliminary data.</text>
</comment>
<dbReference type="AlphaFoldDB" id="A0AA39T5K3"/>
<proteinExistence type="predicted"/>
<gene>
    <name evidence="1" type="ORF">LWI29_034467</name>
</gene>
<dbReference type="Proteomes" id="UP001168877">
    <property type="component" value="Unassembled WGS sequence"/>
</dbReference>
<evidence type="ECO:0000313" key="2">
    <source>
        <dbReference type="Proteomes" id="UP001168877"/>
    </source>
</evidence>
<organism evidence="1 2">
    <name type="scientific">Acer saccharum</name>
    <name type="common">Sugar maple</name>
    <dbReference type="NCBI Taxonomy" id="4024"/>
    <lineage>
        <taxon>Eukaryota</taxon>
        <taxon>Viridiplantae</taxon>
        <taxon>Streptophyta</taxon>
        <taxon>Embryophyta</taxon>
        <taxon>Tracheophyta</taxon>
        <taxon>Spermatophyta</taxon>
        <taxon>Magnoliopsida</taxon>
        <taxon>eudicotyledons</taxon>
        <taxon>Gunneridae</taxon>
        <taxon>Pentapetalae</taxon>
        <taxon>rosids</taxon>
        <taxon>malvids</taxon>
        <taxon>Sapindales</taxon>
        <taxon>Sapindaceae</taxon>
        <taxon>Hippocastanoideae</taxon>
        <taxon>Acereae</taxon>
        <taxon>Acer</taxon>
    </lineage>
</organism>
<protein>
    <submittedName>
        <fullName evidence="1">Uncharacterized protein</fullName>
    </submittedName>
</protein>
<dbReference type="EMBL" id="JAUESC010000003">
    <property type="protein sequence ID" value="KAK0602528.1"/>
    <property type="molecule type" value="Genomic_DNA"/>
</dbReference>
<reference evidence="1" key="1">
    <citation type="journal article" date="2022" name="Plant J.">
        <title>Strategies of tolerance reflected in two North American maple genomes.</title>
        <authorList>
            <person name="McEvoy S.L."/>
            <person name="Sezen U.U."/>
            <person name="Trouern-Trend A."/>
            <person name="McMahon S.M."/>
            <person name="Schaberg P.G."/>
            <person name="Yang J."/>
            <person name="Wegrzyn J.L."/>
            <person name="Swenson N.G."/>
        </authorList>
    </citation>
    <scope>NUCLEOTIDE SEQUENCE</scope>
    <source>
        <strain evidence="1">NS2018</strain>
    </source>
</reference>
<reference evidence="1" key="2">
    <citation type="submission" date="2023-06" db="EMBL/GenBank/DDBJ databases">
        <authorList>
            <person name="Swenson N.G."/>
            <person name="Wegrzyn J.L."/>
            <person name="Mcevoy S.L."/>
        </authorList>
    </citation>
    <scope>NUCLEOTIDE SEQUENCE</scope>
    <source>
        <strain evidence="1">NS2018</strain>
        <tissue evidence="1">Leaf</tissue>
    </source>
</reference>
<evidence type="ECO:0000313" key="1">
    <source>
        <dbReference type="EMBL" id="KAK0602528.1"/>
    </source>
</evidence>
<keyword evidence="2" id="KW-1185">Reference proteome</keyword>
<accession>A0AA39T5K3</accession>
<sequence>MNMIVGLLMNKCESYTVHLSCERTGCGALTWTSTETTSDLSEKHWLWSDSGGCGGVAAASGGEGAAAAGGWSGGRRWWSGSSGCGGVAAGDAGPAVAVVVVWRPAVGAGPLAEAAMEGLPAVVV</sequence>
<name>A0AA39T5K3_ACESA</name>